<keyword evidence="5" id="KW-1185">Reference proteome</keyword>
<dbReference type="GO" id="GO:0017154">
    <property type="term" value="F:semaphorin receptor activity"/>
    <property type="evidence" value="ECO:0007669"/>
    <property type="project" value="InterPro"/>
</dbReference>
<reference evidence="5" key="1">
    <citation type="submission" date="2013-02" db="EMBL/GenBank/DDBJ databases">
        <authorList>
            <person name="Hughes D."/>
        </authorList>
    </citation>
    <scope>NUCLEOTIDE SEQUENCE</scope>
    <source>
        <strain>Durham</strain>
        <strain evidence="5">NC isolate 2 -- Noor lab</strain>
    </source>
</reference>
<dbReference type="AlphaFoldDB" id="T1H2W5"/>
<evidence type="ECO:0000256" key="1">
    <source>
        <dbReference type="ARBA" id="ARBA00022782"/>
    </source>
</evidence>
<evidence type="ECO:0000313" key="4">
    <source>
        <dbReference type="EnsemblMetazoa" id="MESCA010571-PA"/>
    </source>
</evidence>
<dbReference type="STRING" id="36166.T1H2W5"/>
<dbReference type="InterPro" id="IPR031148">
    <property type="entry name" value="Plexin"/>
</dbReference>
<dbReference type="GO" id="GO:0030334">
    <property type="term" value="P:regulation of cell migration"/>
    <property type="evidence" value="ECO:0007669"/>
    <property type="project" value="TreeGrafter"/>
</dbReference>
<dbReference type="Proteomes" id="UP000015102">
    <property type="component" value="Unassembled WGS sequence"/>
</dbReference>
<dbReference type="PANTHER" id="PTHR22625:SF70">
    <property type="entry name" value="PLEXIN A, ISOFORM A"/>
    <property type="match status" value="1"/>
</dbReference>
<accession>T1H2W5</accession>
<name>T1H2W5_MEGSC</name>
<dbReference type="EMBL" id="CAQQ02036932">
    <property type="status" value="NOT_ANNOTATED_CDS"/>
    <property type="molecule type" value="Genomic_DNA"/>
</dbReference>
<comment type="caution">
    <text evidence="2">Lacks conserved residue(s) required for the propagation of feature annotation.</text>
</comment>
<dbReference type="HOGENOM" id="CLU_1334823_0_0_1"/>
<organism evidence="4 5">
    <name type="scientific">Megaselia scalaris</name>
    <name type="common">Humpbacked fly</name>
    <name type="synonym">Phora scalaris</name>
    <dbReference type="NCBI Taxonomy" id="36166"/>
    <lineage>
        <taxon>Eukaryota</taxon>
        <taxon>Metazoa</taxon>
        <taxon>Ecdysozoa</taxon>
        <taxon>Arthropoda</taxon>
        <taxon>Hexapoda</taxon>
        <taxon>Insecta</taxon>
        <taxon>Pterygota</taxon>
        <taxon>Neoptera</taxon>
        <taxon>Endopterygota</taxon>
        <taxon>Diptera</taxon>
        <taxon>Brachycera</taxon>
        <taxon>Muscomorpha</taxon>
        <taxon>Platypezoidea</taxon>
        <taxon>Phoridae</taxon>
        <taxon>Megaseliini</taxon>
        <taxon>Megaselia</taxon>
    </lineage>
</organism>
<dbReference type="InterPro" id="IPR015943">
    <property type="entry name" value="WD40/YVTN_repeat-like_dom_sf"/>
</dbReference>
<dbReference type="SUPFAM" id="SSF101912">
    <property type="entry name" value="Sema domain"/>
    <property type="match status" value="1"/>
</dbReference>
<feature type="domain" description="Sema" evidence="3">
    <location>
        <begin position="1"/>
        <end position="206"/>
    </location>
</feature>
<evidence type="ECO:0000259" key="3">
    <source>
        <dbReference type="PROSITE" id="PS51004"/>
    </source>
</evidence>
<evidence type="ECO:0000313" key="5">
    <source>
        <dbReference type="Proteomes" id="UP000015102"/>
    </source>
</evidence>
<dbReference type="GO" id="GO:0030154">
    <property type="term" value="P:cell differentiation"/>
    <property type="evidence" value="ECO:0007669"/>
    <property type="project" value="UniProtKB-KW"/>
</dbReference>
<dbReference type="EMBL" id="CAQQ02036931">
    <property type="status" value="NOT_ANNOTATED_CDS"/>
    <property type="molecule type" value="Genomic_DNA"/>
</dbReference>
<dbReference type="InterPro" id="IPR001627">
    <property type="entry name" value="Semap_dom"/>
</dbReference>
<keyword evidence="1" id="KW-0221">Differentiation</keyword>
<dbReference type="InterPro" id="IPR036352">
    <property type="entry name" value="Semap_dom_sf"/>
</dbReference>
<dbReference type="PANTHER" id="PTHR22625">
    <property type="entry name" value="PLEXIN"/>
    <property type="match status" value="1"/>
</dbReference>
<dbReference type="OMA" id="ENIMECY"/>
<evidence type="ECO:0000256" key="2">
    <source>
        <dbReference type="PROSITE-ProRule" id="PRU00352"/>
    </source>
</evidence>
<dbReference type="GO" id="GO:0002116">
    <property type="term" value="C:semaphorin receptor complex"/>
    <property type="evidence" value="ECO:0007669"/>
    <property type="project" value="TreeGrafter"/>
</dbReference>
<dbReference type="SMART" id="SM00630">
    <property type="entry name" value="Sema"/>
    <property type="match status" value="1"/>
</dbReference>
<dbReference type="Gene3D" id="2.130.10.10">
    <property type="entry name" value="YVTN repeat-like/Quinoprotein amine dehydrogenase"/>
    <property type="match status" value="1"/>
</dbReference>
<dbReference type="PROSITE" id="PS51004">
    <property type="entry name" value="SEMA"/>
    <property type="match status" value="1"/>
</dbReference>
<reference evidence="4" key="2">
    <citation type="submission" date="2015-06" db="UniProtKB">
        <authorList>
            <consortium name="EnsemblMetazoa"/>
        </authorList>
    </citation>
    <scope>IDENTIFICATION</scope>
</reference>
<dbReference type="EnsemblMetazoa" id="MESCA010571-RA">
    <property type="protein sequence ID" value="MESCA010571-PA"/>
    <property type="gene ID" value="MESCA010571"/>
</dbReference>
<protein>
    <recommendedName>
        <fullName evidence="3">Sema domain-containing protein</fullName>
    </recommendedName>
</protein>
<proteinExistence type="predicted"/>
<dbReference type="GO" id="GO:0005886">
    <property type="term" value="C:plasma membrane"/>
    <property type="evidence" value="ECO:0007669"/>
    <property type="project" value="TreeGrafter"/>
</dbReference>
<dbReference type="Pfam" id="PF01403">
    <property type="entry name" value="Sema"/>
    <property type="match status" value="1"/>
</dbReference>
<sequence>QDVQDAIVANDEHSSTVAFIAPGPPNPPITNVLYIGVTYTHNSLYRITTGTRIFINSFARESYKVNYVYGFSSESFSYFLTTQMKHNHPTTSREYISKLVRICHEDSNYYSYTEIPVDCISGGTKYNLVQAAFLGKPGQDLAENLSITEQDHVLYAVFSEGSGKTALCVYSLKSIRRKFMQNIKACFNGSGPRGLDFISPNMNCVP</sequence>